<dbReference type="RefSeq" id="WP_189987398.1">
    <property type="nucleotide sequence ID" value="NZ_BMZS01000001.1"/>
</dbReference>
<dbReference type="Proteomes" id="UP000630353">
    <property type="component" value="Unassembled WGS sequence"/>
</dbReference>
<dbReference type="InterPro" id="IPR013740">
    <property type="entry name" value="Redoxin"/>
</dbReference>
<organism evidence="6 7">
    <name type="scientific">Thalassobaculum fulvum</name>
    <dbReference type="NCBI Taxonomy" id="1633335"/>
    <lineage>
        <taxon>Bacteria</taxon>
        <taxon>Pseudomonadati</taxon>
        <taxon>Pseudomonadota</taxon>
        <taxon>Alphaproteobacteria</taxon>
        <taxon>Rhodospirillales</taxon>
        <taxon>Thalassobaculaceae</taxon>
        <taxon>Thalassobaculum</taxon>
    </lineage>
</organism>
<sequence>MTGSGWRIARSPWRLGLTAALVAAVLAGAVVAVGAAGGPPPLTGGYGAYEPLAEPKPAPSTAFLDPDGRPIKLDAYRGRLVLLNLWATWCAPCVKELPSLDRLQAALGGERFQVLLVSVDRKGLDVAAPFLERLGIATLRTAADPKSELARAFGTSGLPTSVLIDAEGRVVGRMLGDAEWDSPEAKALILHYLDKPEAT</sequence>
<dbReference type="PANTHER" id="PTHR42852:SF6">
    <property type="entry name" value="THIOL:DISULFIDE INTERCHANGE PROTEIN DSBE"/>
    <property type="match status" value="1"/>
</dbReference>
<proteinExistence type="predicted"/>
<comment type="subcellular location">
    <subcellularLocation>
        <location evidence="1">Cell envelope</location>
    </subcellularLocation>
</comment>
<accession>A0A919CMP5</accession>
<dbReference type="InterPro" id="IPR017937">
    <property type="entry name" value="Thioredoxin_CS"/>
</dbReference>
<evidence type="ECO:0000256" key="4">
    <source>
        <dbReference type="ARBA" id="ARBA00023284"/>
    </source>
</evidence>
<dbReference type="PROSITE" id="PS00194">
    <property type="entry name" value="THIOREDOXIN_1"/>
    <property type="match status" value="1"/>
</dbReference>
<name>A0A919CMP5_9PROT</name>
<dbReference type="InterPro" id="IPR013766">
    <property type="entry name" value="Thioredoxin_domain"/>
</dbReference>
<dbReference type="AlphaFoldDB" id="A0A919CMP5"/>
<keyword evidence="2" id="KW-0201">Cytochrome c-type biogenesis</keyword>
<dbReference type="Gene3D" id="3.40.30.10">
    <property type="entry name" value="Glutaredoxin"/>
    <property type="match status" value="1"/>
</dbReference>
<keyword evidence="3" id="KW-1015">Disulfide bond</keyword>
<dbReference type="InterPro" id="IPR050553">
    <property type="entry name" value="Thioredoxin_ResA/DsbE_sf"/>
</dbReference>
<dbReference type="Pfam" id="PF08534">
    <property type="entry name" value="Redoxin"/>
    <property type="match status" value="1"/>
</dbReference>
<dbReference type="PROSITE" id="PS51352">
    <property type="entry name" value="THIOREDOXIN_2"/>
    <property type="match status" value="1"/>
</dbReference>
<dbReference type="GO" id="GO:0030313">
    <property type="term" value="C:cell envelope"/>
    <property type="evidence" value="ECO:0007669"/>
    <property type="project" value="UniProtKB-SubCell"/>
</dbReference>
<protein>
    <recommendedName>
        <fullName evidence="5">Thioredoxin domain-containing protein</fullName>
    </recommendedName>
</protein>
<dbReference type="PANTHER" id="PTHR42852">
    <property type="entry name" value="THIOL:DISULFIDE INTERCHANGE PROTEIN DSBE"/>
    <property type="match status" value="1"/>
</dbReference>
<reference evidence="6" key="2">
    <citation type="submission" date="2020-09" db="EMBL/GenBank/DDBJ databases">
        <authorList>
            <person name="Sun Q."/>
            <person name="Kim S."/>
        </authorList>
    </citation>
    <scope>NUCLEOTIDE SEQUENCE</scope>
    <source>
        <strain evidence="6">KCTC 42651</strain>
    </source>
</reference>
<evidence type="ECO:0000256" key="3">
    <source>
        <dbReference type="ARBA" id="ARBA00023157"/>
    </source>
</evidence>
<dbReference type="SUPFAM" id="SSF52833">
    <property type="entry name" value="Thioredoxin-like"/>
    <property type="match status" value="1"/>
</dbReference>
<evidence type="ECO:0000313" key="7">
    <source>
        <dbReference type="Proteomes" id="UP000630353"/>
    </source>
</evidence>
<comment type="caution">
    <text evidence="6">The sequence shown here is derived from an EMBL/GenBank/DDBJ whole genome shotgun (WGS) entry which is preliminary data.</text>
</comment>
<evidence type="ECO:0000313" key="6">
    <source>
        <dbReference type="EMBL" id="GHD41433.1"/>
    </source>
</evidence>
<dbReference type="GO" id="GO:0017004">
    <property type="term" value="P:cytochrome complex assembly"/>
    <property type="evidence" value="ECO:0007669"/>
    <property type="project" value="UniProtKB-KW"/>
</dbReference>
<keyword evidence="4" id="KW-0676">Redox-active center</keyword>
<evidence type="ECO:0000256" key="2">
    <source>
        <dbReference type="ARBA" id="ARBA00022748"/>
    </source>
</evidence>
<feature type="domain" description="Thioredoxin" evidence="5">
    <location>
        <begin position="52"/>
        <end position="194"/>
    </location>
</feature>
<dbReference type="EMBL" id="BMZS01000001">
    <property type="protein sequence ID" value="GHD41433.1"/>
    <property type="molecule type" value="Genomic_DNA"/>
</dbReference>
<gene>
    <name evidence="6" type="ORF">GCM10017083_05870</name>
</gene>
<dbReference type="GO" id="GO:0015036">
    <property type="term" value="F:disulfide oxidoreductase activity"/>
    <property type="evidence" value="ECO:0007669"/>
    <property type="project" value="UniProtKB-ARBA"/>
</dbReference>
<reference evidence="6" key="1">
    <citation type="journal article" date="2014" name="Int. J. Syst. Evol. Microbiol.">
        <title>Complete genome sequence of Corynebacterium casei LMG S-19264T (=DSM 44701T), isolated from a smear-ripened cheese.</title>
        <authorList>
            <consortium name="US DOE Joint Genome Institute (JGI-PGF)"/>
            <person name="Walter F."/>
            <person name="Albersmeier A."/>
            <person name="Kalinowski J."/>
            <person name="Ruckert C."/>
        </authorList>
    </citation>
    <scope>NUCLEOTIDE SEQUENCE</scope>
    <source>
        <strain evidence="6">KCTC 42651</strain>
    </source>
</reference>
<evidence type="ECO:0000259" key="5">
    <source>
        <dbReference type="PROSITE" id="PS51352"/>
    </source>
</evidence>
<dbReference type="CDD" id="cd02966">
    <property type="entry name" value="TlpA_like_family"/>
    <property type="match status" value="1"/>
</dbReference>
<keyword evidence="7" id="KW-1185">Reference proteome</keyword>
<dbReference type="InterPro" id="IPR036249">
    <property type="entry name" value="Thioredoxin-like_sf"/>
</dbReference>
<evidence type="ECO:0000256" key="1">
    <source>
        <dbReference type="ARBA" id="ARBA00004196"/>
    </source>
</evidence>